<feature type="transmembrane region" description="Helical" evidence="8">
    <location>
        <begin position="36"/>
        <end position="57"/>
    </location>
</feature>
<dbReference type="Pfam" id="PF01032">
    <property type="entry name" value="FecCD"/>
    <property type="match status" value="1"/>
</dbReference>
<dbReference type="AlphaFoldDB" id="A0A3M8DJR1"/>
<gene>
    <name evidence="9" type="ORF">EDM59_03915</name>
</gene>
<dbReference type="GO" id="GO:0033214">
    <property type="term" value="P:siderophore-iron import into cell"/>
    <property type="evidence" value="ECO:0007669"/>
    <property type="project" value="TreeGrafter"/>
</dbReference>
<comment type="similarity">
    <text evidence="2">Belongs to the binding-protein-dependent transport system permease family. FecCD subfamily.</text>
</comment>
<dbReference type="Proteomes" id="UP000269573">
    <property type="component" value="Unassembled WGS sequence"/>
</dbReference>
<protein>
    <submittedName>
        <fullName evidence="9">Iron ABC transporter permease</fullName>
    </submittedName>
</protein>
<comment type="caution">
    <text evidence="9">The sequence shown here is derived from an EMBL/GenBank/DDBJ whole genome shotgun (WGS) entry which is preliminary data.</text>
</comment>
<name>A0A3M8DJR1_9BACL</name>
<keyword evidence="7 8" id="KW-0472">Membrane</keyword>
<organism evidence="9 10">
    <name type="scientific">Brevibacillus nitrificans</name>
    <dbReference type="NCBI Taxonomy" id="651560"/>
    <lineage>
        <taxon>Bacteria</taxon>
        <taxon>Bacillati</taxon>
        <taxon>Bacillota</taxon>
        <taxon>Bacilli</taxon>
        <taxon>Bacillales</taxon>
        <taxon>Paenibacillaceae</taxon>
        <taxon>Brevibacillus</taxon>
    </lineage>
</organism>
<feature type="transmembrane region" description="Helical" evidence="8">
    <location>
        <begin position="230"/>
        <end position="251"/>
    </location>
</feature>
<keyword evidence="6 8" id="KW-1133">Transmembrane helix</keyword>
<evidence type="ECO:0000256" key="4">
    <source>
        <dbReference type="ARBA" id="ARBA00022475"/>
    </source>
</evidence>
<feature type="transmembrane region" description="Helical" evidence="8">
    <location>
        <begin position="96"/>
        <end position="113"/>
    </location>
</feature>
<evidence type="ECO:0000256" key="5">
    <source>
        <dbReference type="ARBA" id="ARBA00022692"/>
    </source>
</evidence>
<dbReference type="GO" id="GO:0005886">
    <property type="term" value="C:plasma membrane"/>
    <property type="evidence" value="ECO:0007669"/>
    <property type="project" value="UniProtKB-SubCell"/>
</dbReference>
<keyword evidence="4" id="KW-1003">Cell membrane</keyword>
<dbReference type="SUPFAM" id="SSF81345">
    <property type="entry name" value="ABC transporter involved in vitamin B12 uptake, BtuC"/>
    <property type="match status" value="1"/>
</dbReference>
<evidence type="ECO:0000256" key="1">
    <source>
        <dbReference type="ARBA" id="ARBA00004651"/>
    </source>
</evidence>
<dbReference type="PANTHER" id="PTHR30472:SF23">
    <property type="entry name" value="IRON-UPTAKE SYSTEM PERMEASE PROTEIN FEUC"/>
    <property type="match status" value="1"/>
</dbReference>
<dbReference type="PROSITE" id="PS51257">
    <property type="entry name" value="PROKAR_LIPOPROTEIN"/>
    <property type="match status" value="1"/>
</dbReference>
<dbReference type="CDD" id="cd06550">
    <property type="entry name" value="TM_ABC_iron-siderophores_like"/>
    <property type="match status" value="1"/>
</dbReference>
<evidence type="ECO:0000256" key="3">
    <source>
        <dbReference type="ARBA" id="ARBA00022448"/>
    </source>
</evidence>
<dbReference type="GO" id="GO:0022857">
    <property type="term" value="F:transmembrane transporter activity"/>
    <property type="evidence" value="ECO:0007669"/>
    <property type="project" value="InterPro"/>
</dbReference>
<feature type="transmembrane region" description="Helical" evidence="8">
    <location>
        <begin position="125"/>
        <end position="144"/>
    </location>
</feature>
<feature type="transmembrane region" description="Helical" evidence="8">
    <location>
        <begin position="156"/>
        <end position="177"/>
    </location>
</feature>
<keyword evidence="3" id="KW-0813">Transport</keyword>
<reference evidence="9 10" key="1">
    <citation type="submission" date="2018-10" db="EMBL/GenBank/DDBJ databases">
        <title>Phylogenomics of Brevibacillus.</title>
        <authorList>
            <person name="Dunlap C."/>
        </authorList>
    </citation>
    <scope>NUCLEOTIDE SEQUENCE [LARGE SCALE GENOMIC DNA]</scope>
    <source>
        <strain evidence="9 10">JCM 15774</strain>
    </source>
</reference>
<keyword evidence="5 8" id="KW-0812">Transmembrane</keyword>
<evidence type="ECO:0000313" key="9">
    <source>
        <dbReference type="EMBL" id="RNB88286.1"/>
    </source>
</evidence>
<accession>A0A3M8DJR1</accession>
<evidence type="ECO:0000313" key="10">
    <source>
        <dbReference type="Proteomes" id="UP000269573"/>
    </source>
</evidence>
<feature type="transmembrane region" description="Helical" evidence="8">
    <location>
        <begin position="317"/>
        <end position="335"/>
    </location>
</feature>
<evidence type="ECO:0000256" key="2">
    <source>
        <dbReference type="ARBA" id="ARBA00007935"/>
    </source>
</evidence>
<proteinExistence type="inferred from homology"/>
<sequence length="370" mass="40447">MLRTKHRLRSLFLLCAFLSLFTSCTRKGARKVFRRALGRIPVVYLSVLVLLVMTIYISMTNGSFDLSVGEIVRTLLGFQADPDSTKVIFDYRMPRVVVAAIVGFGLGLAGAVVQGVTKNGLADPGILGISAGAGAGIMVCIFFFQDSIISEEWFSVFIRPLFGWVGGMTAALIIFVLSWRRGVLDVQRFILIGIAISAMFGAVSLYLSLKMEPEDFQKAAIWVSGSIYHANWMYIASILPWMILLTPIILFKHRVLDLFQLGDTTASSLGVKVNWERGALILCSIGVVSACVSIAGNITFIGLIAPHITRQLVGFHHRYIFPVSGLIGMLLVLIADFLARTITPTEVPVGIVAAIIGIPYFLFLLVRGKV</sequence>
<evidence type="ECO:0000256" key="8">
    <source>
        <dbReference type="SAM" id="Phobius"/>
    </source>
</evidence>
<dbReference type="PANTHER" id="PTHR30472">
    <property type="entry name" value="FERRIC ENTEROBACTIN TRANSPORT SYSTEM PERMEASE PROTEIN"/>
    <property type="match status" value="1"/>
</dbReference>
<dbReference type="EMBL" id="RHHU01000003">
    <property type="protein sequence ID" value="RNB88286.1"/>
    <property type="molecule type" value="Genomic_DNA"/>
</dbReference>
<feature type="transmembrane region" description="Helical" evidence="8">
    <location>
        <begin position="279"/>
        <end position="305"/>
    </location>
</feature>
<keyword evidence="10" id="KW-1185">Reference proteome</keyword>
<comment type="subcellular location">
    <subcellularLocation>
        <location evidence="1">Cell membrane</location>
        <topology evidence="1">Multi-pass membrane protein</topology>
    </subcellularLocation>
</comment>
<dbReference type="Gene3D" id="1.10.3470.10">
    <property type="entry name" value="ABC transporter involved in vitamin B12 uptake, BtuC"/>
    <property type="match status" value="1"/>
</dbReference>
<dbReference type="InterPro" id="IPR000522">
    <property type="entry name" value="ABC_transptr_permease_BtuC"/>
</dbReference>
<evidence type="ECO:0000256" key="7">
    <source>
        <dbReference type="ARBA" id="ARBA00023136"/>
    </source>
</evidence>
<feature type="transmembrane region" description="Helical" evidence="8">
    <location>
        <begin position="189"/>
        <end position="209"/>
    </location>
</feature>
<evidence type="ECO:0000256" key="6">
    <source>
        <dbReference type="ARBA" id="ARBA00022989"/>
    </source>
</evidence>
<feature type="transmembrane region" description="Helical" evidence="8">
    <location>
        <begin position="347"/>
        <end position="366"/>
    </location>
</feature>
<dbReference type="InterPro" id="IPR037294">
    <property type="entry name" value="ABC_BtuC-like"/>
</dbReference>
<dbReference type="FunFam" id="1.10.3470.10:FF:000001">
    <property type="entry name" value="Vitamin B12 ABC transporter permease BtuC"/>
    <property type="match status" value="1"/>
</dbReference>